<dbReference type="Proteomes" id="UP000564536">
    <property type="component" value="Unassembled WGS sequence"/>
</dbReference>
<accession>A0A841Z3Y4</accession>
<sequence>MAKTLANCDGCRKDFKIKYIKTTRKPDIQIMYFKCKHCKKIYICSATDADMRKEQVEIKMMMREVNQLAANKAIPDWQIKNKWDHIESKKQRLKYRIKTLGNRYKEELG</sequence>
<dbReference type="AlphaFoldDB" id="A0A841Z3Y4"/>
<gene>
    <name evidence="1" type="ORF">HB943_02170</name>
</gene>
<organism evidence="1 2">
    <name type="scientific">Listeria weihenstephanensis</name>
    <dbReference type="NCBI Taxonomy" id="1006155"/>
    <lineage>
        <taxon>Bacteria</taxon>
        <taxon>Bacillati</taxon>
        <taxon>Bacillota</taxon>
        <taxon>Bacilli</taxon>
        <taxon>Bacillales</taxon>
        <taxon>Listeriaceae</taxon>
        <taxon>Listeria</taxon>
    </lineage>
</organism>
<name>A0A841Z3Y4_9LIST</name>
<evidence type="ECO:0000313" key="2">
    <source>
        <dbReference type="Proteomes" id="UP000564536"/>
    </source>
</evidence>
<evidence type="ECO:0000313" key="1">
    <source>
        <dbReference type="EMBL" id="MBC1499392.1"/>
    </source>
</evidence>
<dbReference type="EMBL" id="JAARRL010000002">
    <property type="protein sequence ID" value="MBC1499392.1"/>
    <property type="molecule type" value="Genomic_DNA"/>
</dbReference>
<reference evidence="1 2" key="1">
    <citation type="submission" date="2020-03" db="EMBL/GenBank/DDBJ databases">
        <title>Soil Listeria distribution.</title>
        <authorList>
            <person name="Liao J."/>
            <person name="Wiedmann M."/>
        </authorList>
    </citation>
    <scope>NUCLEOTIDE SEQUENCE [LARGE SCALE GENOMIC DNA]</scope>
    <source>
        <strain evidence="1 2">FSL L7-1523</strain>
    </source>
</reference>
<protein>
    <recommendedName>
        <fullName evidence="3">Transglycosylase</fullName>
    </recommendedName>
</protein>
<comment type="caution">
    <text evidence="1">The sequence shown here is derived from an EMBL/GenBank/DDBJ whole genome shotgun (WGS) entry which is preliminary data.</text>
</comment>
<dbReference type="RefSeq" id="WP_185424314.1">
    <property type="nucleotide sequence ID" value="NZ_JAARRL010000002.1"/>
</dbReference>
<evidence type="ECO:0008006" key="3">
    <source>
        <dbReference type="Google" id="ProtNLM"/>
    </source>
</evidence>
<proteinExistence type="predicted"/>